<accession>A0A0E9TLD0</accession>
<reference evidence="1" key="1">
    <citation type="submission" date="2014-11" db="EMBL/GenBank/DDBJ databases">
        <authorList>
            <person name="Amaro Gonzalez C."/>
        </authorList>
    </citation>
    <scope>NUCLEOTIDE SEQUENCE</scope>
</reference>
<sequence length="40" mass="4473">MMVYIILIGTEYVTLQKPDLRAAQKNGRINTHRAISTAQG</sequence>
<evidence type="ECO:0000313" key="1">
    <source>
        <dbReference type="EMBL" id="JAH53553.1"/>
    </source>
</evidence>
<dbReference type="EMBL" id="GBXM01055024">
    <property type="protein sequence ID" value="JAH53553.1"/>
    <property type="molecule type" value="Transcribed_RNA"/>
</dbReference>
<dbReference type="AlphaFoldDB" id="A0A0E9TLD0"/>
<reference evidence="1" key="2">
    <citation type="journal article" date="2015" name="Fish Shellfish Immunol.">
        <title>Early steps in the European eel (Anguilla anguilla)-Vibrio vulnificus interaction in the gills: Role of the RtxA13 toxin.</title>
        <authorList>
            <person name="Callol A."/>
            <person name="Pajuelo D."/>
            <person name="Ebbesson L."/>
            <person name="Teles M."/>
            <person name="MacKenzie S."/>
            <person name="Amaro C."/>
        </authorList>
    </citation>
    <scope>NUCLEOTIDE SEQUENCE</scope>
</reference>
<name>A0A0E9TLD0_ANGAN</name>
<protein>
    <submittedName>
        <fullName evidence="1">Uncharacterized protein</fullName>
    </submittedName>
</protein>
<organism evidence="1">
    <name type="scientific">Anguilla anguilla</name>
    <name type="common">European freshwater eel</name>
    <name type="synonym">Muraena anguilla</name>
    <dbReference type="NCBI Taxonomy" id="7936"/>
    <lineage>
        <taxon>Eukaryota</taxon>
        <taxon>Metazoa</taxon>
        <taxon>Chordata</taxon>
        <taxon>Craniata</taxon>
        <taxon>Vertebrata</taxon>
        <taxon>Euteleostomi</taxon>
        <taxon>Actinopterygii</taxon>
        <taxon>Neopterygii</taxon>
        <taxon>Teleostei</taxon>
        <taxon>Anguilliformes</taxon>
        <taxon>Anguillidae</taxon>
        <taxon>Anguilla</taxon>
    </lineage>
</organism>
<proteinExistence type="predicted"/>